<accession>A0A3B0V0R5</accession>
<gene>
    <name evidence="2" type="ORF">MNBD_CHLOROFLEXI01-210</name>
</gene>
<organism evidence="2">
    <name type="scientific">hydrothermal vent metagenome</name>
    <dbReference type="NCBI Taxonomy" id="652676"/>
    <lineage>
        <taxon>unclassified sequences</taxon>
        <taxon>metagenomes</taxon>
        <taxon>ecological metagenomes</taxon>
    </lineage>
</organism>
<sequence>MKMIHTVKTVLLRLLPKSIIHLYSTLKLLLRGDYLKLRRQVANLNLNLEMANRRILPPYHQVAGNYLFHNRINQHEAKIYSQNGEDGILLYLISKIGLTNGRFVEFGVGNGRECNTANLSLNFGWHGLLIEIDGQQAQAAQQYYQQQLGIQQDRVQIINAAITVENINSLLTENNVQGEIDLLSIDMDGIDYWVWQAISVIQPRLVVIEYNASFGNQPAISIKYDANFNTHAKHPSGFYHGASLVALTKLGKQKGYKLVGCDSSGSNAFFVHQDAAQAFITAVTPQEAYFPHSHRTKSLNSQQQFQIISHLPFDEI</sequence>
<protein>
    <recommendedName>
        <fullName evidence="1">Methyltransferase FkbM domain-containing protein</fullName>
    </recommendedName>
</protein>
<dbReference type="AlphaFoldDB" id="A0A3B0V0R5"/>
<evidence type="ECO:0000313" key="2">
    <source>
        <dbReference type="EMBL" id="VAW33973.1"/>
    </source>
</evidence>
<dbReference type="InterPro" id="IPR006342">
    <property type="entry name" value="FkbM_mtfrase"/>
</dbReference>
<dbReference type="EMBL" id="UOEU01000498">
    <property type="protein sequence ID" value="VAW33973.1"/>
    <property type="molecule type" value="Genomic_DNA"/>
</dbReference>
<evidence type="ECO:0000259" key="1">
    <source>
        <dbReference type="Pfam" id="PF05050"/>
    </source>
</evidence>
<dbReference type="Pfam" id="PF05050">
    <property type="entry name" value="Methyltransf_21"/>
    <property type="match status" value="1"/>
</dbReference>
<name>A0A3B0V0R5_9ZZZZ</name>
<reference evidence="2" key="1">
    <citation type="submission" date="2018-06" db="EMBL/GenBank/DDBJ databases">
        <authorList>
            <person name="Zhirakovskaya E."/>
        </authorList>
    </citation>
    <scope>NUCLEOTIDE SEQUENCE</scope>
</reference>
<proteinExistence type="predicted"/>
<feature type="domain" description="Methyltransferase FkbM" evidence="1">
    <location>
        <begin position="105"/>
        <end position="214"/>
    </location>
</feature>